<evidence type="ECO:0000313" key="1">
    <source>
        <dbReference type="EMBL" id="OXI42111.1"/>
    </source>
</evidence>
<dbReference type="Proteomes" id="UP000214600">
    <property type="component" value="Unassembled WGS sequence"/>
</dbReference>
<organism evidence="1 2">
    <name type="scientific">Burkholderia aenigmatica</name>
    <dbReference type="NCBI Taxonomy" id="2015348"/>
    <lineage>
        <taxon>Bacteria</taxon>
        <taxon>Pseudomonadati</taxon>
        <taxon>Pseudomonadota</taxon>
        <taxon>Betaproteobacteria</taxon>
        <taxon>Burkholderiales</taxon>
        <taxon>Burkholderiaceae</taxon>
        <taxon>Burkholderia</taxon>
        <taxon>Burkholderia cepacia complex</taxon>
    </lineage>
</organism>
<name>A0A228II85_9BURK</name>
<proteinExistence type="predicted"/>
<protein>
    <submittedName>
        <fullName evidence="1">Uncharacterized protein</fullName>
    </submittedName>
</protein>
<comment type="caution">
    <text evidence="1">The sequence shown here is derived from an EMBL/GenBank/DDBJ whole genome shotgun (WGS) entry which is preliminary data.</text>
</comment>
<reference evidence="2" key="1">
    <citation type="submission" date="2017-06" db="EMBL/GenBank/DDBJ databases">
        <authorList>
            <person name="LiPuma J."/>
            <person name="Spilker T."/>
        </authorList>
    </citation>
    <scope>NUCLEOTIDE SEQUENCE [LARGE SCALE GENOMIC DNA]</scope>
    <source>
        <strain evidence="2">AU17325</strain>
    </source>
</reference>
<reference evidence="1 2" key="2">
    <citation type="submission" date="2017-08" db="EMBL/GenBank/DDBJ databases">
        <title>WGS of novel Burkholderia cepaca complex species.</title>
        <authorList>
            <person name="Lipuma J."/>
            <person name="Spilker T."/>
        </authorList>
    </citation>
    <scope>NUCLEOTIDE SEQUENCE [LARGE SCALE GENOMIC DNA]</scope>
    <source>
        <strain evidence="1 2">AU17325</strain>
    </source>
</reference>
<gene>
    <name evidence="1" type="ORF">CFB84_22985</name>
</gene>
<sequence>MAGVGLQLWDASGRLVLDGTTRCGRIKDMVYVNGNDGAVGANLSDGTPWWSFMPEFLFKHISMNAPVPIIDIDSNGVRWSYSVTSDSYRTPVQGWLVYGVY</sequence>
<dbReference type="OrthoDB" id="9101345at2"/>
<dbReference type="AlphaFoldDB" id="A0A228II85"/>
<dbReference type="EMBL" id="NKFA01000008">
    <property type="protein sequence ID" value="OXI42111.1"/>
    <property type="molecule type" value="Genomic_DNA"/>
</dbReference>
<evidence type="ECO:0000313" key="2">
    <source>
        <dbReference type="Proteomes" id="UP000214600"/>
    </source>
</evidence>
<accession>A0A228II85</accession>